<comment type="catalytic activity">
    <reaction evidence="1 9">
        <text>(2S)-2-acetolactate + H(+) = (R)-acetoin + CO2</text>
        <dbReference type="Rhea" id="RHEA:21580"/>
        <dbReference type="ChEBI" id="CHEBI:15378"/>
        <dbReference type="ChEBI" id="CHEBI:15686"/>
        <dbReference type="ChEBI" id="CHEBI:16526"/>
        <dbReference type="ChEBI" id="CHEBI:58476"/>
        <dbReference type="EC" id="4.1.1.5"/>
    </reaction>
</comment>
<dbReference type="RefSeq" id="WP_047131590.1">
    <property type="nucleotide sequence ID" value="NZ_CP015114.1"/>
</dbReference>
<proteinExistence type="inferred from homology"/>
<evidence type="ECO:0000256" key="2">
    <source>
        <dbReference type="ARBA" id="ARBA00005170"/>
    </source>
</evidence>
<dbReference type="PIRSF" id="PIRSF001332">
    <property type="entry name" value="Acetolac_decarb"/>
    <property type="match status" value="1"/>
</dbReference>
<accession>A0AB37H343</accession>
<comment type="similarity">
    <text evidence="3 9">Belongs to the alpha-acetolactate decarboxylase family.</text>
</comment>
<evidence type="ECO:0000256" key="7">
    <source>
        <dbReference type="ARBA" id="ARBA00023061"/>
    </source>
</evidence>
<evidence type="ECO:0000313" key="10">
    <source>
        <dbReference type="EMBL" id="QQS84036.1"/>
    </source>
</evidence>
<dbReference type="CDD" id="cd17299">
    <property type="entry name" value="acetolactate_decarboxylase"/>
    <property type="match status" value="1"/>
</dbReference>
<dbReference type="AlphaFoldDB" id="A0AB37H343"/>
<dbReference type="NCBIfam" id="TIGR01252">
    <property type="entry name" value="acetolac_decarb"/>
    <property type="match status" value="1"/>
</dbReference>
<keyword evidence="7 9" id="KW-0005">Acetoin biosynthesis</keyword>
<evidence type="ECO:0000313" key="11">
    <source>
        <dbReference type="Proteomes" id="UP000595942"/>
    </source>
</evidence>
<dbReference type="GO" id="GO:0047605">
    <property type="term" value="F:acetolactate decarboxylase activity"/>
    <property type="evidence" value="ECO:0007669"/>
    <property type="project" value="UniProtKB-UniRule"/>
</dbReference>
<evidence type="ECO:0000256" key="5">
    <source>
        <dbReference type="ARBA" id="ARBA00020164"/>
    </source>
</evidence>
<dbReference type="PANTHER" id="PTHR35524:SF1">
    <property type="entry name" value="ALPHA-ACETOLACTATE DECARBOXYLASE"/>
    <property type="match status" value="1"/>
</dbReference>
<comment type="pathway">
    <text evidence="2 9">Polyol metabolism; (R,R)-butane-2,3-diol biosynthesis; (R,R)-butane-2,3-diol from pyruvate: step 2/3.</text>
</comment>
<dbReference type="EMBL" id="CP068073">
    <property type="protein sequence ID" value="QQS84036.1"/>
    <property type="molecule type" value="Genomic_DNA"/>
</dbReference>
<dbReference type="SUPFAM" id="SSF117856">
    <property type="entry name" value="AF0104/ALDC/Ptd012-like"/>
    <property type="match status" value="1"/>
</dbReference>
<evidence type="ECO:0000256" key="1">
    <source>
        <dbReference type="ARBA" id="ARBA00001784"/>
    </source>
</evidence>
<dbReference type="Gene3D" id="3.30.1330.80">
    <property type="entry name" value="Hypothetical protein, similar to alpha- acetolactate decarboxylase, domain 2"/>
    <property type="match status" value="2"/>
</dbReference>
<evidence type="ECO:0000256" key="3">
    <source>
        <dbReference type="ARBA" id="ARBA00007106"/>
    </source>
</evidence>
<protein>
    <recommendedName>
        <fullName evidence="5 9">Alpha-acetolactate decarboxylase</fullName>
        <ecNumber evidence="4 9">4.1.1.5</ecNumber>
    </recommendedName>
</protein>
<keyword evidence="11" id="KW-1185">Reference proteome</keyword>
<dbReference type="PANTHER" id="PTHR35524">
    <property type="entry name" value="ALPHA-ACETOLACTATE DECARBOXYLASE"/>
    <property type="match status" value="1"/>
</dbReference>
<name>A0AB37H343_9STAP</name>
<dbReference type="InterPro" id="IPR005128">
    <property type="entry name" value="Acetolactate_a_deCO2ase"/>
</dbReference>
<evidence type="ECO:0000256" key="8">
    <source>
        <dbReference type="ARBA" id="ARBA00023239"/>
    </source>
</evidence>
<keyword evidence="6 9" id="KW-0210">Decarboxylase</keyword>
<dbReference type="GO" id="GO:0045151">
    <property type="term" value="P:acetoin biosynthetic process"/>
    <property type="evidence" value="ECO:0007669"/>
    <property type="project" value="UniProtKB-UniRule"/>
</dbReference>
<dbReference type="KEGG" id="scv:A4G25_10355"/>
<sequence length="235" mass="26560">MSVMIYQHGTLGTLMAGMLKGTASIDEMLKHGDLGIGTLDGCDGEVIILDNEAFHANEYGEFKKLNGDEMTPFSTVTDFKPNKKFDITNLITSENLLDTILVRMKSQNLFSAVKIHGSFKKVHVRMMPKQEPPYQRLMESVNRQPELTFDTINGTIVGFFTPELFHGVGTAGFHLHFVDQERTVGGHVLDFELERGTVEINDVETFEQNFPVHDEEFLNADIDYENIDEEIRLAE</sequence>
<dbReference type="GeneID" id="93725753"/>
<dbReference type="Pfam" id="PF03306">
    <property type="entry name" value="AAL_decarboxy"/>
    <property type="match status" value="1"/>
</dbReference>
<keyword evidence="8 9" id="KW-0456">Lyase</keyword>
<evidence type="ECO:0000256" key="6">
    <source>
        <dbReference type="ARBA" id="ARBA00022793"/>
    </source>
</evidence>
<evidence type="ECO:0000256" key="4">
    <source>
        <dbReference type="ARBA" id="ARBA00013204"/>
    </source>
</evidence>
<gene>
    <name evidence="10" type="primary">budA</name>
    <name evidence="10" type="ORF">I6J05_08130</name>
</gene>
<dbReference type="EC" id="4.1.1.5" evidence="4 9"/>
<organism evidence="10 11">
    <name type="scientific">Staphylococcus condimenti</name>
    <dbReference type="NCBI Taxonomy" id="70255"/>
    <lineage>
        <taxon>Bacteria</taxon>
        <taxon>Bacillati</taxon>
        <taxon>Bacillota</taxon>
        <taxon>Bacilli</taxon>
        <taxon>Bacillales</taxon>
        <taxon>Staphylococcaceae</taxon>
        <taxon>Staphylococcus</taxon>
    </lineage>
</organism>
<dbReference type="Proteomes" id="UP000595942">
    <property type="component" value="Chromosome"/>
</dbReference>
<reference evidence="10 11" key="1">
    <citation type="submission" date="2021-01" db="EMBL/GenBank/DDBJ databases">
        <title>FDA dAtabase for Regulatory Grade micrObial Sequences (FDA-ARGOS): Supporting development and validation of Infectious Disease Dx tests.</title>
        <authorList>
            <person name="Sproer C."/>
            <person name="Gronow S."/>
            <person name="Severitt S."/>
            <person name="Schroder I."/>
            <person name="Tallon L."/>
            <person name="Sadzewicz L."/>
            <person name="Zhao X."/>
            <person name="Boylan J."/>
            <person name="Ott S."/>
            <person name="Bowen H."/>
            <person name="Vavikolanu K."/>
            <person name="Mehta A."/>
            <person name="Aluvathingal J."/>
            <person name="Nadendla S."/>
            <person name="Lowell S."/>
            <person name="Myers T."/>
            <person name="Yan Y."/>
            <person name="Sichtig H."/>
        </authorList>
    </citation>
    <scope>NUCLEOTIDE SEQUENCE [LARGE SCALE GENOMIC DNA]</scope>
    <source>
        <strain evidence="10 11">FDAARGOS_1148</strain>
    </source>
</reference>
<evidence type="ECO:0000256" key="9">
    <source>
        <dbReference type="PIRNR" id="PIRNR001332"/>
    </source>
</evidence>